<dbReference type="Pfam" id="PF04776">
    <property type="entry name" value="protein_MS5"/>
    <property type="match status" value="1"/>
</dbReference>
<evidence type="ECO:0000313" key="2">
    <source>
        <dbReference type="RefSeq" id="XP_010416263.1"/>
    </source>
</evidence>
<name>A0ABM0SUC7_CAMSA</name>
<organism evidence="1 2">
    <name type="scientific">Camelina sativa</name>
    <name type="common">False flax</name>
    <name type="synonym">Myagrum sativum</name>
    <dbReference type="NCBI Taxonomy" id="90675"/>
    <lineage>
        <taxon>Eukaryota</taxon>
        <taxon>Viridiplantae</taxon>
        <taxon>Streptophyta</taxon>
        <taxon>Embryophyta</taxon>
        <taxon>Tracheophyta</taxon>
        <taxon>Spermatophyta</taxon>
        <taxon>Magnoliopsida</taxon>
        <taxon>eudicotyledons</taxon>
        <taxon>Gunneridae</taxon>
        <taxon>Pentapetalae</taxon>
        <taxon>rosids</taxon>
        <taxon>malvids</taxon>
        <taxon>Brassicales</taxon>
        <taxon>Brassicaceae</taxon>
        <taxon>Camelineae</taxon>
        <taxon>Camelina</taxon>
    </lineage>
</organism>
<dbReference type="InterPro" id="IPR006462">
    <property type="entry name" value="MS5"/>
</dbReference>
<dbReference type="PANTHER" id="PTHR31260:SF39">
    <property type="entry name" value="BNAA09G28770D PROTEIN"/>
    <property type="match status" value="1"/>
</dbReference>
<dbReference type="PANTHER" id="PTHR31260">
    <property type="entry name" value="CYSTATIN/MONELLIN SUPERFAMILY PROTEIN"/>
    <property type="match status" value="1"/>
</dbReference>
<proteinExistence type="predicted"/>
<dbReference type="GeneID" id="104702130"/>
<reference evidence="2" key="2">
    <citation type="submission" date="2025-08" db="UniProtKB">
        <authorList>
            <consortium name="RefSeq"/>
        </authorList>
    </citation>
    <scope>IDENTIFICATION</scope>
    <source>
        <tissue evidence="2">Leaf</tissue>
    </source>
</reference>
<dbReference type="Proteomes" id="UP000694864">
    <property type="component" value="Chromosome 1"/>
</dbReference>
<reference evidence="1" key="1">
    <citation type="journal article" date="2014" name="Nat. Commun.">
        <title>The emerging biofuel crop Camelina sativa retains a highly undifferentiated hexaploid genome structure.</title>
        <authorList>
            <person name="Kagale S."/>
            <person name="Koh C."/>
            <person name="Nixon J."/>
            <person name="Bollina V."/>
            <person name="Clarke W.E."/>
            <person name="Tuteja R."/>
            <person name="Spillane C."/>
            <person name="Robinson S.J."/>
            <person name="Links M.G."/>
            <person name="Clarke C."/>
            <person name="Higgins E.E."/>
            <person name="Huebert T."/>
            <person name="Sharpe A.G."/>
            <person name="Parkin I.A."/>
        </authorList>
    </citation>
    <scope>NUCLEOTIDE SEQUENCE [LARGE SCALE GENOMIC DNA]</scope>
    <source>
        <strain evidence="1">cv. DH55</strain>
    </source>
</reference>
<keyword evidence="1" id="KW-1185">Reference proteome</keyword>
<dbReference type="RefSeq" id="XP_010416263.1">
    <property type="nucleotide sequence ID" value="XM_010417961.2"/>
</dbReference>
<accession>A0ABM0SUC7</accession>
<gene>
    <name evidence="2" type="primary">LOC104702130</name>
</gene>
<dbReference type="NCBIfam" id="TIGR01572">
    <property type="entry name" value="A_thl_para_3677"/>
    <property type="match status" value="1"/>
</dbReference>
<sequence length="308" mass="34940">MSSAVLTFKNPEEGEVLTFKNPKEGGKDLKFPPIIHDWDLLPNGYTYSKDRNASRRVLVSLYARLGLHRYNFLMGKDVQLGSVMKYTMSTYSAASAYRIYFKAEDPAAAETTKPPIFEAEVDEIDYGQFILVSYRSGPYPAESKKHLEHYRNNVLGGKLLSYFEPDELLPGENPFQDDTGRFHLLEKSEVLKNEWIRLYLELAVATTNRHHIRHGVGALKIHKVAMEIQRDLEPFHIGLGAYDATFYIKYTDDCKDRARAGDDGYRVAIVRRIVDVHTGIFRIIGLTQSFQTIPASNGIAAIESSPQD</sequence>
<evidence type="ECO:0000313" key="1">
    <source>
        <dbReference type="Proteomes" id="UP000694864"/>
    </source>
</evidence>
<protein>
    <submittedName>
        <fullName evidence="2">UPF0725 protein At3g25080-like</fullName>
    </submittedName>
</protein>